<keyword evidence="1" id="KW-0812">Transmembrane</keyword>
<dbReference type="AlphaFoldDB" id="A0A6S7F6C4"/>
<organism evidence="2 3">
    <name type="scientific">Achromobacter insolitus</name>
    <dbReference type="NCBI Taxonomy" id="217204"/>
    <lineage>
        <taxon>Bacteria</taxon>
        <taxon>Pseudomonadati</taxon>
        <taxon>Pseudomonadota</taxon>
        <taxon>Betaproteobacteria</taxon>
        <taxon>Burkholderiales</taxon>
        <taxon>Alcaligenaceae</taxon>
        <taxon>Achromobacter</taxon>
    </lineage>
</organism>
<keyword evidence="1" id="KW-0472">Membrane</keyword>
<proteinExistence type="predicted"/>
<protein>
    <submittedName>
        <fullName evidence="2">Uncharacterized protein</fullName>
    </submittedName>
</protein>
<sequence>MSERGQGKSGRSKLGRWVALGVLAVMAVVAGTYVYVERSQTQNVPRSALEGTVTVYAYNFTPYDIAYSTTTGQRWFADANDATGKNAYGFGYKPTSSEAPLEVSWRYDSGPQATEEGNYPFHVTLPQPKRPAGEVVLELRLYPEGKVAARYAKTPLGVASGNVDPELPGNDWVSNR</sequence>
<dbReference type="RefSeq" id="WP_131798713.1">
    <property type="nucleotide sequence ID" value="NZ_CADILH010000002.1"/>
</dbReference>
<dbReference type="Proteomes" id="UP000494183">
    <property type="component" value="Unassembled WGS sequence"/>
</dbReference>
<dbReference type="EMBL" id="CADILH010000002">
    <property type="protein sequence ID" value="CAB3930059.1"/>
    <property type="molecule type" value="Genomic_DNA"/>
</dbReference>
<reference evidence="2 3" key="1">
    <citation type="submission" date="2020-04" db="EMBL/GenBank/DDBJ databases">
        <authorList>
            <person name="De Canck E."/>
        </authorList>
    </citation>
    <scope>NUCLEOTIDE SEQUENCE [LARGE SCALE GENOMIC DNA]</scope>
    <source>
        <strain evidence="2 3">LMG 6000</strain>
    </source>
</reference>
<evidence type="ECO:0000313" key="2">
    <source>
        <dbReference type="EMBL" id="CAB3930059.1"/>
    </source>
</evidence>
<evidence type="ECO:0000313" key="3">
    <source>
        <dbReference type="Proteomes" id="UP000494183"/>
    </source>
</evidence>
<accession>A0A6S7F6C4</accession>
<evidence type="ECO:0000256" key="1">
    <source>
        <dbReference type="SAM" id="Phobius"/>
    </source>
</evidence>
<name>A0A6S7F6C4_9BURK</name>
<keyword evidence="3" id="KW-1185">Reference proteome</keyword>
<keyword evidence="1" id="KW-1133">Transmembrane helix</keyword>
<feature type="transmembrane region" description="Helical" evidence="1">
    <location>
        <begin position="14"/>
        <end position="36"/>
    </location>
</feature>
<gene>
    <name evidence="2" type="ORF">LMG6000_01112</name>
</gene>